<evidence type="ECO:0000313" key="2">
    <source>
        <dbReference type="Proteomes" id="UP000320591"/>
    </source>
</evidence>
<proteinExistence type="predicted"/>
<protein>
    <recommendedName>
        <fullName evidence="3">Glycosyltransferase family 2 protein</fullName>
    </recommendedName>
</protein>
<dbReference type="OrthoDB" id="6638603at2"/>
<evidence type="ECO:0008006" key="3">
    <source>
        <dbReference type="Google" id="ProtNLM"/>
    </source>
</evidence>
<sequence length="266" mass="30246">MSNQIFNSNDGNFDDYHHRTTSSIGIYCTVSSDELQLALHTLSIAACSEYVSHILILITDRETVDRKLLSLNFLGSSVDKLIIACGDYGSGYEISLSDGGYDQVSARNDALEMIYKKDVDWVMQHDADDIYDSAFYAKICKDCGAYEAVMTECYTLNSLSSYVVNSKLLKNIYGRTLINPHIRVWKKKLGLKYKRSALVSKTYANETRHCGVEFPDRMNLLLVKKPSHYHLHRLLNKRHSGFLDAGETLDIKLDDHIKEKVKMLIL</sequence>
<dbReference type="KEGG" id="dic:Dpoa569_0001101"/>
<dbReference type="STRING" id="568768.GCA_000406125_02774"/>
<evidence type="ECO:0000313" key="1">
    <source>
        <dbReference type="EMBL" id="QDX29352.1"/>
    </source>
</evidence>
<name>A0A5B8I2C4_9GAMM</name>
<dbReference type="RefSeq" id="WP_128569760.1">
    <property type="nucleotide sequence ID" value="NZ_CM001975.1"/>
</dbReference>
<dbReference type="EMBL" id="CP042220">
    <property type="protein sequence ID" value="QDX29352.1"/>
    <property type="molecule type" value="Genomic_DNA"/>
</dbReference>
<accession>A0A5B8I2C4</accession>
<dbReference type="AlphaFoldDB" id="A0A5B8I2C4"/>
<dbReference type="Proteomes" id="UP000320591">
    <property type="component" value="Chromosome"/>
</dbReference>
<reference evidence="1 2" key="1">
    <citation type="journal article" date="2019" name="Environ. Microbiol.">
        <title>The phytopathogenic nature of Dickeya aquatica 174/2 and the dynamic early evolution of Dickeya pathogenicity.</title>
        <authorList>
            <person name="Duprey A."/>
            <person name="Taib N."/>
            <person name="Leonard S."/>
            <person name="Garin T."/>
            <person name="Flandrois J.P."/>
            <person name="Nasser W."/>
            <person name="Brochier-Armanet C."/>
            <person name="Reverchon S."/>
        </authorList>
    </citation>
    <scope>NUCLEOTIDE SEQUENCE [LARGE SCALE GENOMIC DNA]</scope>
    <source>
        <strain evidence="1 2">NCPPB 569</strain>
    </source>
</reference>
<gene>
    <name evidence="1" type="ORF">Dpoa569_0001101</name>
</gene>
<organism evidence="1 2">
    <name type="scientific">Dickeya poaceiphila</name>
    <dbReference type="NCBI Taxonomy" id="568768"/>
    <lineage>
        <taxon>Bacteria</taxon>
        <taxon>Pseudomonadati</taxon>
        <taxon>Pseudomonadota</taxon>
        <taxon>Gammaproteobacteria</taxon>
        <taxon>Enterobacterales</taxon>
        <taxon>Pectobacteriaceae</taxon>
        <taxon>Dickeya</taxon>
    </lineage>
</organism>
<keyword evidence="2" id="KW-1185">Reference proteome</keyword>